<evidence type="ECO:0000256" key="1">
    <source>
        <dbReference type="SAM" id="MobiDB-lite"/>
    </source>
</evidence>
<dbReference type="SMART" id="SM00317">
    <property type="entry name" value="SET"/>
    <property type="match status" value="1"/>
</dbReference>
<feature type="region of interest" description="Disordered" evidence="1">
    <location>
        <begin position="269"/>
        <end position="312"/>
    </location>
</feature>
<dbReference type="VEuPathDB" id="CryptoDB:Vbra_8630"/>
<feature type="domain" description="SET" evidence="2">
    <location>
        <begin position="223"/>
        <end position="395"/>
    </location>
</feature>
<name>A0A0G4EY36_VITBC</name>
<reference evidence="3 4" key="1">
    <citation type="submission" date="2014-11" db="EMBL/GenBank/DDBJ databases">
        <authorList>
            <person name="Zhu J."/>
            <person name="Qi W."/>
            <person name="Song R."/>
        </authorList>
    </citation>
    <scope>NUCLEOTIDE SEQUENCE [LARGE SCALE GENOMIC DNA]</scope>
</reference>
<proteinExistence type="predicted"/>
<protein>
    <recommendedName>
        <fullName evidence="2">SET domain-containing protein</fullName>
    </recommendedName>
</protein>
<feature type="compositionally biased region" description="Basic and acidic residues" evidence="1">
    <location>
        <begin position="270"/>
        <end position="281"/>
    </location>
</feature>
<feature type="compositionally biased region" description="Low complexity" evidence="1">
    <location>
        <begin position="297"/>
        <end position="306"/>
    </location>
</feature>
<dbReference type="PANTHER" id="PTHR47436:SF1">
    <property type="entry name" value="SET DOMAIN-CONTAINING PROTEIN"/>
    <property type="match status" value="1"/>
</dbReference>
<dbReference type="PANTHER" id="PTHR47436">
    <property type="entry name" value="HISTONE-LYSINE N-METHYLTRANSFERASE ATXR2"/>
    <property type="match status" value="1"/>
</dbReference>
<dbReference type="AlphaFoldDB" id="A0A0G4EY36"/>
<dbReference type="InterPro" id="IPR046341">
    <property type="entry name" value="SET_dom_sf"/>
</dbReference>
<dbReference type="PROSITE" id="PS50280">
    <property type="entry name" value="SET"/>
    <property type="match status" value="1"/>
</dbReference>
<organism evidence="3 4">
    <name type="scientific">Vitrella brassicaformis (strain CCMP3155)</name>
    <dbReference type="NCBI Taxonomy" id="1169540"/>
    <lineage>
        <taxon>Eukaryota</taxon>
        <taxon>Sar</taxon>
        <taxon>Alveolata</taxon>
        <taxon>Colpodellida</taxon>
        <taxon>Vitrellaceae</taxon>
        <taxon>Vitrella</taxon>
    </lineage>
</organism>
<dbReference type="InterPro" id="IPR001214">
    <property type="entry name" value="SET_dom"/>
</dbReference>
<dbReference type="GO" id="GO:0008168">
    <property type="term" value="F:methyltransferase activity"/>
    <property type="evidence" value="ECO:0007669"/>
    <property type="project" value="InterPro"/>
</dbReference>
<feature type="region of interest" description="Disordered" evidence="1">
    <location>
        <begin position="110"/>
        <end position="143"/>
    </location>
</feature>
<evidence type="ECO:0000313" key="4">
    <source>
        <dbReference type="Proteomes" id="UP000041254"/>
    </source>
</evidence>
<dbReference type="CDD" id="cd20071">
    <property type="entry name" value="SET_SMYD"/>
    <property type="match status" value="1"/>
</dbReference>
<sequence length="433" mass="47701">MKTEECSAYVKQPLLPRDPRSDGEDEHTVGHLTPIVVDEVFSKYRSLTPFAFYCSDECRQAGQRALSVLRYPSCVPIFESLVGLSHRANNVFLTMLAILLSAVVSELDDHAASPPNKRQKTEQGHQTSGGSDPDHGGSSSTSTSKALNVLRRLVRKPIHEVLDVPEDCTAEELRRELKEESQQAISLIRQLLVCSGSMATYPWLEQEFLSEDAFDLWLGALGLNVISVKVPHPIVFFLEAINDMKDDDGAKKELIEVLAPSLCQLNRAKMAKEQQKERQDAEEGEGGNASDDDESGEASSDSSEGSDASDDDREADVLFWDWSGYNSSGDDTALLGSLSSELFPSFKGYALFPVFSLLNHSCEPNSESTYVDRNTISAFTTRDVAAGEELTISYIDNTMSLADRREELRGYGFVCTCPKCEREAAGGLLQKET</sequence>
<dbReference type="Gene3D" id="2.170.270.10">
    <property type="entry name" value="SET domain"/>
    <property type="match status" value="1"/>
</dbReference>
<dbReference type="Proteomes" id="UP000041254">
    <property type="component" value="Unassembled WGS sequence"/>
</dbReference>
<evidence type="ECO:0000259" key="2">
    <source>
        <dbReference type="PROSITE" id="PS50280"/>
    </source>
</evidence>
<dbReference type="InterPro" id="IPR044237">
    <property type="entry name" value="ATXR2-like"/>
</dbReference>
<dbReference type="Pfam" id="PF00856">
    <property type="entry name" value="SET"/>
    <property type="match status" value="1"/>
</dbReference>
<gene>
    <name evidence="3" type="ORF">Vbra_8630</name>
</gene>
<dbReference type="InParanoid" id="A0A0G4EY36"/>
<evidence type="ECO:0000313" key="3">
    <source>
        <dbReference type="EMBL" id="CEM04249.1"/>
    </source>
</evidence>
<dbReference type="OrthoDB" id="265717at2759"/>
<feature type="compositionally biased region" description="Acidic residues" evidence="1">
    <location>
        <begin position="282"/>
        <end position="296"/>
    </location>
</feature>
<dbReference type="SUPFAM" id="SSF82199">
    <property type="entry name" value="SET domain"/>
    <property type="match status" value="1"/>
</dbReference>
<keyword evidence="4" id="KW-1185">Reference proteome</keyword>
<feature type="compositionally biased region" description="Low complexity" evidence="1">
    <location>
        <begin position="128"/>
        <end position="143"/>
    </location>
</feature>
<accession>A0A0G4EY36</accession>
<dbReference type="STRING" id="1169540.A0A0G4EY36"/>
<dbReference type="EMBL" id="CDMY01000348">
    <property type="protein sequence ID" value="CEM04249.1"/>
    <property type="molecule type" value="Genomic_DNA"/>
</dbReference>